<comment type="caution">
    <text evidence="1">The sequence shown here is derived from an EMBL/GenBank/DDBJ whole genome shotgun (WGS) entry which is preliminary data.</text>
</comment>
<evidence type="ECO:0000313" key="1">
    <source>
        <dbReference type="EMBL" id="KAJ9079129.1"/>
    </source>
</evidence>
<sequence>MDSKDQMEENNPAPAPRAPSPKFSAESLFDPAASKLRASARSSRKATPSREVKEDASEDETSAPMDMRAVLARTQAALRFPRLCSGPNYFSFTPPSLPKRTEPSRVPLYQIPDSESEEKSPSPKPQAEAPPVMAAPHRPTPSPEQLSPAFSQASGSSYATHRPSNPINNSVESSTPAGDVESRRSPLPSSPMPTSSESNSSFISHRRVGPPMQNQNPPKMSQILEASPANHLSEASKRESTQKRVPAINNSDDSISRRVRSLIQNTPRAPQHRLSIPFHNEPQPVTKPTVQKRAGPELDNSTVKYRRVGPPLPEQNPGWRPKKRPETGPPNSRSEPILNAPAQQQVDSGSTRQYRMVGPPVWNHPNAPHRASRSSTDLAPTMNTLAQKRPSTESSSNAAKHRRVDPPSGPCQPASVAPSGHAACAEAVQDRQPSGIPQKEPPTSRPSGLEYYLQPEVGRITKRFNDMIRRRQAENDAFSERQARARQYPSGASTAMAPEPGNLAGSPHPGPPGGNEALTILKDFFPDFAKYYPSSNRSLAEGEIPTAAWEEKTFELREAKFLMELDRDFHKPKPAPPVQARRPIKSELMKTAQGVYSHLQSYTRLSLGEANDPNATGANHATVRVKSVRSVAPQSASAICEVTSVGAANNQLFANDPGFALRVGDKLLITFMVAVSSECEQPAYQEKKAKVKPGAWFRIHSPAVKVVSTAEGSPEFKLYRACLIVYRFSHISREA</sequence>
<gene>
    <name evidence="1" type="ORF">DSO57_1038691</name>
</gene>
<proteinExistence type="predicted"/>
<protein>
    <submittedName>
        <fullName evidence="1">Uncharacterized protein</fullName>
    </submittedName>
</protein>
<organism evidence="1 2">
    <name type="scientific">Entomophthora muscae</name>
    <dbReference type="NCBI Taxonomy" id="34485"/>
    <lineage>
        <taxon>Eukaryota</taxon>
        <taxon>Fungi</taxon>
        <taxon>Fungi incertae sedis</taxon>
        <taxon>Zoopagomycota</taxon>
        <taxon>Entomophthoromycotina</taxon>
        <taxon>Entomophthoromycetes</taxon>
        <taxon>Entomophthorales</taxon>
        <taxon>Entomophthoraceae</taxon>
        <taxon>Entomophthora</taxon>
    </lineage>
</organism>
<name>A0ACC2TWV4_9FUNG</name>
<reference evidence="1" key="1">
    <citation type="submission" date="2022-04" db="EMBL/GenBank/DDBJ databases">
        <title>Genome of the entomopathogenic fungus Entomophthora muscae.</title>
        <authorList>
            <person name="Elya C."/>
            <person name="Lovett B.R."/>
            <person name="Lee E."/>
            <person name="Macias A.M."/>
            <person name="Hajek A.E."/>
            <person name="De Bivort B.L."/>
            <person name="Kasson M.T."/>
            <person name="De Fine Licht H.H."/>
            <person name="Stajich J.E."/>
        </authorList>
    </citation>
    <scope>NUCLEOTIDE SEQUENCE</scope>
    <source>
        <strain evidence="1">Berkeley</strain>
    </source>
</reference>
<dbReference type="EMBL" id="QTSX02001938">
    <property type="protein sequence ID" value="KAJ9079129.1"/>
    <property type="molecule type" value="Genomic_DNA"/>
</dbReference>
<evidence type="ECO:0000313" key="2">
    <source>
        <dbReference type="Proteomes" id="UP001165960"/>
    </source>
</evidence>
<keyword evidence="2" id="KW-1185">Reference proteome</keyword>
<accession>A0ACC2TWV4</accession>
<dbReference type="Proteomes" id="UP001165960">
    <property type="component" value="Unassembled WGS sequence"/>
</dbReference>